<accession>A0AAD7IZE2</accession>
<proteinExistence type="predicted"/>
<reference evidence="6" key="1">
    <citation type="submission" date="2023-03" db="EMBL/GenBank/DDBJ databases">
        <title>Massive genome expansion in bonnet fungi (Mycena s.s.) driven by repeated elements and novel gene families across ecological guilds.</title>
        <authorList>
            <consortium name="Lawrence Berkeley National Laboratory"/>
            <person name="Harder C.B."/>
            <person name="Miyauchi S."/>
            <person name="Viragh M."/>
            <person name="Kuo A."/>
            <person name="Thoen E."/>
            <person name="Andreopoulos B."/>
            <person name="Lu D."/>
            <person name="Skrede I."/>
            <person name="Drula E."/>
            <person name="Henrissat B."/>
            <person name="Morin E."/>
            <person name="Kohler A."/>
            <person name="Barry K."/>
            <person name="LaButti K."/>
            <person name="Morin E."/>
            <person name="Salamov A."/>
            <person name="Lipzen A."/>
            <person name="Mereny Z."/>
            <person name="Hegedus B."/>
            <person name="Baldrian P."/>
            <person name="Stursova M."/>
            <person name="Weitz H."/>
            <person name="Taylor A."/>
            <person name="Grigoriev I.V."/>
            <person name="Nagy L.G."/>
            <person name="Martin F."/>
            <person name="Kauserud H."/>
        </authorList>
    </citation>
    <scope>NUCLEOTIDE SEQUENCE</scope>
    <source>
        <strain evidence="6">CBHHK182m</strain>
    </source>
</reference>
<dbReference type="PROSITE" id="PS01360">
    <property type="entry name" value="ZF_MYND_1"/>
    <property type="match status" value="1"/>
</dbReference>
<sequence>MREHPEHYGNIALLHLNGSSVNANTLPMHLRRALIFSNMLPNLFPFSYLAEEQDVPEDVVDASIWALSLFIQIFEECPESVLRAAGHLPPDKNYKEFKLFYASVYPQENSIASSMYFSNSRVDRAQEAISYGKSMVDEDTRGDEMWLQNPDPFRIYGEVLVHSRTDDKEAVKTLRRALLGIESPNWPSNFIPQLIRTRVFLSRALRNIGLDDEAKTHEIWLATWFRKNPRLMLENEIKYLLLPAGPILGILGGEEWLETRKQTTKAAERIVKACRTCSAREPLATLSRCNDCKHTYYCSKACQKANWSNHKLECRDRVKARKKIELMSLTDPDGAQRAADWSSWCNSNHDAMQFGIVHALGLHREPQRGRTHIVFKHVEYMPTATKLKYKFRIVACGVFRILDVLHDIEIIMGLERGEGQEYVDSVLDSVLPQMHGMIPFTHLSFGNDVQAWLSSGGISSASLREIPHNPDWRKGFNVGAPPEPMISMSRAKDVEHVF</sequence>
<keyword evidence="2 4" id="KW-0863">Zinc-finger</keyword>
<evidence type="ECO:0000256" key="3">
    <source>
        <dbReference type="ARBA" id="ARBA00022833"/>
    </source>
</evidence>
<protein>
    <recommendedName>
        <fullName evidence="5">MYND-type domain-containing protein</fullName>
    </recommendedName>
</protein>
<organism evidence="6 7">
    <name type="scientific">Mycena metata</name>
    <dbReference type="NCBI Taxonomy" id="1033252"/>
    <lineage>
        <taxon>Eukaryota</taxon>
        <taxon>Fungi</taxon>
        <taxon>Dikarya</taxon>
        <taxon>Basidiomycota</taxon>
        <taxon>Agaricomycotina</taxon>
        <taxon>Agaricomycetes</taxon>
        <taxon>Agaricomycetidae</taxon>
        <taxon>Agaricales</taxon>
        <taxon>Marasmiineae</taxon>
        <taxon>Mycenaceae</taxon>
        <taxon>Mycena</taxon>
    </lineage>
</organism>
<dbReference type="SUPFAM" id="SSF144232">
    <property type="entry name" value="HIT/MYND zinc finger-like"/>
    <property type="match status" value="1"/>
</dbReference>
<dbReference type="Proteomes" id="UP001215598">
    <property type="component" value="Unassembled WGS sequence"/>
</dbReference>
<dbReference type="GO" id="GO:0008270">
    <property type="term" value="F:zinc ion binding"/>
    <property type="evidence" value="ECO:0007669"/>
    <property type="project" value="UniProtKB-KW"/>
</dbReference>
<keyword evidence="7" id="KW-1185">Reference proteome</keyword>
<dbReference type="Gene3D" id="6.10.140.2220">
    <property type="match status" value="1"/>
</dbReference>
<evidence type="ECO:0000313" key="7">
    <source>
        <dbReference type="Proteomes" id="UP001215598"/>
    </source>
</evidence>
<dbReference type="EMBL" id="JARKIB010000054">
    <property type="protein sequence ID" value="KAJ7753791.1"/>
    <property type="molecule type" value="Genomic_DNA"/>
</dbReference>
<dbReference type="Pfam" id="PF01753">
    <property type="entry name" value="zf-MYND"/>
    <property type="match status" value="1"/>
</dbReference>
<evidence type="ECO:0000256" key="1">
    <source>
        <dbReference type="ARBA" id="ARBA00022723"/>
    </source>
</evidence>
<comment type="caution">
    <text evidence="6">The sequence shown here is derived from an EMBL/GenBank/DDBJ whole genome shotgun (WGS) entry which is preliminary data.</text>
</comment>
<evidence type="ECO:0000256" key="2">
    <source>
        <dbReference type="ARBA" id="ARBA00022771"/>
    </source>
</evidence>
<dbReference type="InterPro" id="IPR002893">
    <property type="entry name" value="Znf_MYND"/>
</dbReference>
<evidence type="ECO:0000256" key="4">
    <source>
        <dbReference type="PROSITE-ProRule" id="PRU00134"/>
    </source>
</evidence>
<name>A0AAD7IZE2_9AGAR</name>
<keyword evidence="1" id="KW-0479">Metal-binding</keyword>
<dbReference type="AlphaFoldDB" id="A0AAD7IZE2"/>
<keyword evidence="3" id="KW-0862">Zinc</keyword>
<feature type="domain" description="MYND-type" evidence="5">
    <location>
        <begin position="274"/>
        <end position="314"/>
    </location>
</feature>
<evidence type="ECO:0000313" key="6">
    <source>
        <dbReference type="EMBL" id="KAJ7753791.1"/>
    </source>
</evidence>
<evidence type="ECO:0000259" key="5">
    <source>
        <dbReference type="PROSITE" id="PS50865"/>
    </source>
</evidence>
<gene>
    <name evidence="6" type="ORF">B0H16DRAFT_1690696</name>
</gene>
<dbReference type="PROSITE" id="PS50865">
    <property type="entry name" value="ZF_MYND_2"/>
    <property type="match status" value="1"/>
</dbReference>